<dbReference type="AlphaFoldDB" id="A0A915K2Q7"/>
<reference evidence="2" key="1">
    <citation type="submission" date="2022-11" db="UniProtKB">
        <authorList>
            <consortium name="WormBaseParasite"/>
        </authorList>
    </citation>
    <scope>IDENTIFICATION</scope>
</reference>
<evidence type="ECO:0000313" key="1">
    <source>
        <dbReference type="Proteomes" id="UP000887565"/>
    </source>
</evidence>
<sequence length="74" mass="8140">MLNGRNANAFTSNYKTTTILEQPFIDHQTTAILTYKQTANAVDFLNAITCNLSKSGNGSKRGNLDLLYNFIPGI</sequence>
<accession>A0A915K2Q7</accession>
<protein>
    <submittedName>
        <fullName evidence="2">Uncharacterized protein</fullName>
    </submittedName>
</protein>
<keyword evidence="1" id="KW-1185">Reference proteome</keyword>
<organism evidence="1 2">
    <name type="scientific">Romanomermis culicivorax</name>
    <name type="common">Nematode worm</name>
    <dbReference type="NCBI Taxonomy" id="13658"/>
    <lineage>
        <taxon>Eukaryota</taxon>
        <taxon>Metazoa</taxon>
        <taxon>Ecdysozoa</taxon>
        <taxon>Nematoda</taxon>
        <taxon>Enoplea</taxon>
        <taxon>Dorylaimia</taxon>
        <taxon>Mermithida</taxon>
        <taxon>Mermithoidea</taxon>
        <taxon>Mermithidae</taxon>
        <taxon>Romanomermis</taxon>
    </lineage>
</organism>
<proteinExistence type="predicted"/>
<dbReference type="Proteomes" id="UP000887565">
    <property type="component" value="Unplaced"/>
</dbReference>
<dbReference type="WBParaSite" id="nRc.2.0.1.t33080-RA">
    <property type="protein sequence ID" value="nRc.2.0.1.t33080-RA"/>
    <property type="gene ID" value="nRc.2.0.1.g33080"/>
</dbReference>
<name>A0A915K2Q7_ROMCU</name>
<evidence type="ECO:0000313" key="2">
    <source>
        <dbReference type="WBParaSite" id="nRc.2.0.1.t33080-RA"/>
    </source>
</evidence>